<proteinExistence type="predicted"/>
<gene>
    <name evidence="1" type="ORF">JT25_003685</name>
</gene>
<dbReference type="RefSeq" id="WP_062327583.1">
    <property type="nucleotide sequence ID" value="NZ_CP014476.1"/>
</dbReference>
<organism evidence="1 2">
    <name type="scientific">Methylomonas denitrificans</name>
    <dbReference type="NCBI Taxonomy" id="1538553"/>
    <lineage>
        <taxon>Bacteria</taxon>
        <taxon>Pseudomonadati</taxon>
        <taxon>Pseudomonadota</taxon>
        <taxon>Gammaproteobacteria</taxon>
        <taxon>Methylococcales</taxon>
        <taxon>Methylococcaceae</taxon>
        <taxon>Methylomonas</taxon>
    </lineage>
</organism>
<accession>A0A140E5C2</accession>
<dbReference type="AlphaFoldDB" id="A0A140E5C2"/>
<dbReference type="EMBL" id="CP014476">
    <property type="protein sequence ID" value="AMK75596.1"/>
    <property type="molecule type" value="Genomic_DNA"/>
</dbReference>
<evidence type="ECO:0000313" key="2">
    <source>
        <dbReference type="Proteomes" id="UP000030512"/>
    </source>
</evidence>
<protein>
    <submittedName>
        <fullName evidence="1">Uncharacterized protein</fullName>
    </submittedName>
</protein>
<dbReference type="PROSITE" id="PS51257">
    <property type="entry name" value="PROKAR_LIPOPROTEIN"/>
    <property type="match status" value="1"/>
</dbReference>
<sequence>MLDKPILGQITQGTVFTAACGENYPTKPVWGLCITARCDVAHENKAQVFNYVPIVRYDDWLLVDGGRIILDRIYTDLLNTAKNAIRSIEKSDTVFNFYDPLDSVVIR</sequence>
<dbReference type="OrthoDB" id="9153540at2"/>
<keyword evidence="2" id="KW-1185">Reference proteome</keyword>
<dbReference type="KEGG" id="mdn:JT25_003685"/>
<reference evidence="1 2" key="1">
    <citation type="journal article" date="2015" name="Environ. Microbiol.">
        <title>Methane oxidation coupled to nitrate reduction under hypoxia by the Gammaproteobacterium Methylomonas denitrificans, sp. nov. type strain FJG1.</title>
        <authorList>
            <person name="Kits K.D."/>
            <person name="Klotz M.G."/>
            <person name="Stein L.Y."/>
        </authorList>
    </citation>
    <scope>NUCLEOTIDE SEQUENCE [LARGE SCALE GENOMIC DNA]</scope>
    <source>
        <strain evidence="1 2">FJG1</strain>
    </source>
</reference>
<dbReference type="Proteomes" id="UP000030512">
    <property type="component" value="Chromosome"/>
</dbReference>
<evidence type="ECO:0000313" key="1">
    <source>
        <dbReference type="EMBL" id="AMK75596.1"/>
    </source>
</evidence>
<name>A0A140E5C2_9GAMM</name>